<dbReference type="AlphaFoldDB" id="S8FUG1"/>
<sequence>MVHCEGCGREFTLGGYDRHLKLTTNQACAELYEVIHGYLPMDDSSDDEEPGPVFGSDAEDVPMPFDPEHEPEHDDAEDPMPFAGDFFGDDYVEADFDWMGDQQDAAEIWDADDESSDEEEADDEEDQWEPEIPVHAELPPDVLANPRVLNNEGHHTVDDAFSPAQRRDMEEALHRPARTVPFPIGTAGKPLPNREVGVAGYKRFSRLFRRRNPWAPFQSRIDWAVARWAKLRGPGSNAFTELLKIEGVPEALGLSYRNSTELNKLIDEHIPGHPRFRRREIVVGGEAFEVYFRDVIECIRALYGDTEFARYLVFVPEQHYVDDQLTIRLYHDMHTGDWWWDTQEAIEKKCPHATIIPIILSSDKTQVTLFRNKTAYPLYMTIGNIPKHIRRMPSQRAWVLLAYLPASRMSHITNKAARRRVVANVYHACLRRILSPLKDAGLDGTEMSSADGVVRRTHPLVAALSMDYPEQTLSTGQKAGECPTCEVPADKLGDGSEFQWPIHNIERINKALDLADGPPTEFRRACSEAGIKPIYKPWWQGFPYCNIFLAITPDILHQLLQGLIMHIIAWVILAYGAAEIDARCRCMPPNHGARFFANGITTLSHLTGRERQDICRILLGLIIDLPLPNGASPDRLVLAVRAVLDFLYLAEYPAHTSKTLALMDDALRHFHTNKSIFIELGIRSNFNIPKLHWITKHWRSAIERVGTSDNYDTQYTERLHIDFTKDAYRATNHKDEFRQMTCWLERKEKVMQHERFIAWRLSGAPTLPHPHPALQPPPQTTTHLSMTKHPSVASVSFGDLVTEYGATHFRAAMARYIARIRHPEIQSRQQLEVEARNIFLPF</sequence>
<evidence type="ECO:0000256" key="1">
    <source>
        <dbReference type="SAM" id="MobiDB-lite"/>
    </source>
</evidence>
<feature type="region of interest" description="Disordered" evidence="1">
    <location>
        <begin position="109"/>
        <end position="130"/>
    </location>
</feature>
<protein>
    <recommendedName>
        <fullName evidence="4">C2H2-type domain-containing protein</fullName>
    </recommendedName>
</protein>
<dbReference type="EMBL" id="KE504125">
    <property type="protein sequence ID" value="EPT04811.1"/>
    <property type="molecule type" value="Genomic_DNA"/>
</dbReference>
<proteinExistence type="predicted"/>
<organism evidence="2 3">
    <name type="scientific">Fomitopsis schrenkii</name>
    <name type="common">Brown rot fungus</name>
    <dbReference type="NCBI Taxonomy" id="2126942"/>
    <lineage>
        <taxon>Eukaryota</taxon>
        <taxon>Fungi</taxon>
        <taxon>Dikarya</taxon>
        <taxon>Basidiomycota</taxon>
        <taxon>Agaricomycotina</taxon>
        <taxon>Agaricomycetes</taxon>
        <taxon>Polyporales</taxon>
        <taxon>Fomitopsis</taxon>
    </lineage>
</organism>
<name>S8FUG1_FOMSC</name>
<dbReference type="STRING" id="743788.S8FUG1"/>
<accession>S8FUG1</accession>
<evidence type="ECO:0000313" key="3">
    <source>
        <dbReference type="Proteomes" id="UP000015241"/>
    </source>
</evidence>
<dbReference type="HOGENOM" id="CLU_006344_4_3_1"/>
<gene>
    <name evidence="2" type="ORF">FOMPIDRAFT_82791</name>
</gene>
<dbReference type="eggNOG" id="ENOG502SHSB">
    <property type="taxonomic scope" value="Eukaryota"/>
</dbReference>
<dbReference type="InterPro" id="IPR041078">
    <property type="entry name" value="Plavaka"/>
</dbReference>
<dbReference type="OrthoDB" id="3252362at2759"/>
<evidence type="ECO:0000313" key="2">
    <source>
        <dbReference type="EMBL" id="EPT04811.1"/>
    </source>
</evidence>
<reference evidence="2 3" key="1">
    <citation type="journal article" date="2012" name="Science">
        <title>The Paleozoic origin of enzymatic lignin decomposition reconstructed from 31 fungal genomes.</title>
        <authorList>
            <person name="Floudas D."/>
            <person name="Binder M."/>
            <person name="Riley R."/>
            <person name="Barry K."/>
            <person name="Blanchette R.A."/>
            <person name="Henrissat B."/>
            <person name="Martinez A.T."/>
            <person name="Otillar R."/>
            <person name="Spatafora J.W."/>
            <person name="Yadav J.S."/>
            <person name="Aerts A."/>
            <person name="Benoit I."/>
            <person name="Boyd A."/>
            <person name="Carlson A."/>
            <person name="Copeland A."/>
            <person name="Coutinho P.M."/>
            <person name="de Vries R.P."/>
            <person name="Ferreira P."/>
            <person name="Findley K."/>
            <person name="Foster B."/>
            <person name="Gaskell J."/>
            <person name="Glotzer D."/>
            <person name="Gorecki P."/>
            <person name="Heitman J."/>
            <person name="Hesse C."/>
            <person name="Hori C."/>
            <person name="Igarashi K."/>
            <person name="Jurgens J.A."/>
            <person name="Kallen N."/>
            <person name="Kersten P."/>
            <person name="Kohler A."/>
            <person name="Kuees U."/>
            <person name="Kumar T.K.A."/>
            <person name="Kuo A."/>
            <person name="LaButti K."/>
            <person name="Larrondo L.F."/>
            <person name="Lindquist E."/>
            <person name="Ling A."/>
            <person name="Lombard V."/>
            <person name="Lucas S."/>
            <person name="Lundell T."/>
            <person name="Martin R."/>
            <person name="McLaughlin D.J."/>
            <person name="Morgenstern I."/>
            <person name="Morin E."/>
            <person name="Murat C."/>
            <person name="Nagy L.G."/>
            <person name="Nolan M."/>
            <person name="Ohm R.A."/>
            <person name="Patyshakuliyeva A."/>
            <person name="Rokas A."/>
            <person name="Ruiz-Duenas F.J."/>
            <person name="Sabat G."/>
            <person name="Salamov A."/>
            <person name="Samejima M."/>
            <person name="Schmutz J."/>
            <person name="Slot J.C."/>
            <person name="St John F."/>
            <person name="Stenlid J."/>
            <person name="Sun H."/>
            <person name="Sun S."/>
            <person name="Syed K."/>
            <person name="Tsang A."/>
            <person name="Wiebenga A."/>
            <person name="Young D."/>
            <person name="Pisabarro A."/>
            <person name="Eastwood D.C."/>
            <person name="Martin F."/>
            <person name="Cullen D."/>
            <person name="Grigoriev I.V."/>
            <person name="Hibbett D.S."/>
        </authorList>
    </citation>
    <scope>NUCLEOTIDE SEQUENCE</scope>
    <source>
        <strain evidence="3">FP-58527</strain>
    </source>
</reference>
<dbReference type="Proteomes" id="UP000015241">
    <property type="component" value="Unassembled WGS sequence"/>
</dbReference>
<dbReference type="Pfam" id="PF18759">
    <property type="entry name" value="Plavaka"/>
    <property type="match status" value="1"/>
</dbReference>
<keyword evidence="3" id="KW-1185">Reference proteome</keyword>
<feature type="compositionally biased region" description="Acidic residues" evidence="1">
    <location>
        <begin position="109"/>
        <end position="129"/>
    </location>
</feature>
<evidence type="ECO:0008006" key="4">
    <source>
        <dbReference type="Google" id="ProtNLM"/>
    </source>
</evidence>
<feature type="region of interest" description="Disordered" evidence="1">
    <location>
        <begin position="40"/>
        <end position="86"/>
    </location>
</feature>
<dbReference type="InParanoid" id="S8FUG1"/>